<dbReference type="AlphaFoldDB" id="D9WA81"/>
<keyword evidence="1" id="KW-0677">Repeat</keyword>
<dbReference type="InterPro" id="IPR000033">
    <property type="entry name" value="LDLR_classB_rpt"/>
</dbReference>
<dbReference type="PANTHER" id="PTHR46513">
    <property type="entry name" value="VITELLOGENIN RECEPTOR-LIKE PROTEIN-RELATED-RELATED"/>
    <property type="match status" value="1"/>
</dbReference>
<protein>
    <submittedName>
        <fullName evidence="5">Non-specific serine/threonine protein kinase</fullName>
    </submittedName>
</protein>
<evidence type="ECO:0000256" key="2">
    <source>
        <dbReference type="PROSITE-ProRule" id="PRU00504"/>
    </source>
</evidence>
<keyword evidence="5" id="KW-0808">Transferase</keyword>
<reference evidence="5 6" key="1">
    <citation type="submission" date="2009-02" db="EMBL/GenBank/DDBJ databases">
        <title>Annotation of Streptomyces hygroscopicus strain ATCC 53653.</title>
        <authorList>
            <consortium name="The Broad Institute Genome Sequencing Platform"/>
            <consortium name="Broad Institute Microbial Sequencing Center"/>
            <person name="Fischbach M."/>
            <person name="Godfrey P."/>
            <person name="Ward D."/>
            <person name="Young S."/>
            <person name="Zeng Q."/>
            <person name="Koehrsen M."/>
            <person name="Alvarado L."/>
            <person name="Berlin A.M."/>
            <person name="Bochicchio J."/>
            <person name="Borenstein D."/>
            <person name="Chapman S.B."/>
            <person name="Chen Z."/>
            <person name="Engels R."/>
            <person name="Freedman E."/>
            <person name="Gellesch M."/>
            <person name="Goldberg J."/>
            <person name="Griggs A."/>
            <person name="Gujja S."/>
            <person name="Heilman E.R."/>
            <person name="Heiman D.I."/>
            <person name="Hepburn T.A."/>
            <person name="Howarth C."/>
            <person name="Jen D."/>
            <person name="Larson L."/>
            <person name="Lewis B."/>
            <person name="Mehta T."/>
            <person name="Park D."/>
            <person name="Pearson M."/>
            <person name="Richards J."/>
            <person name="Roberts A."/>
            <person name="Saif S."/>
            <person name="Shea T.D."/>
            <person name="Shenoy N."/>
            <person name="Sisk P."/>
            <person name="Stolte C."/>
            <person name="Sykes S.N."/>
            <person name="Thomson T."/>
            <person name="Walk T."/>
            <person name="White J."/>
            <person name="Yandava C."/>
            <person name="Straight P."/>
            <person name="Clardy J."/>
            <person name="Hung D."/>
            <person name="Kolter R."/>
            <person name="Mekalanos J."/>
            <person name="Walker S."/>
            <person name="Walsh C.T."/>
            <person name="Wieland-Brown L.C."/>
            <person name="Haas B."/>
            <person name="Nusbaum C."/>
            <person name="Birren B."/>
        </authorList>
    </citation>
    <scope>NUCLEOTIDE SEQUENCE [LARGE SCALE GENOMIC DNA]</scope>
    <source>
        <strain evidence="5 6">ATCC 53653</strain>
    </source>
</reference>
<dbReference type="InterPro" id="IPR011042">
    <property type="entry name" value="6-blade_b-propeller_TolB-like"/>
</dbReference>
<dbReference type="GO" id="GO:0042813">
    <property type="term" value="F:Wnt receptor activity"/>
    <property type="evidence" value="ECO:0007669"/>
    <property type="project" value="TreeGrafter"/>
</dbReference>
<accession>D9WA81</accession>
<keyword evidence="4" id="KW-0732">Signal</keyword>
<feature type="compositionally biased region" description="Basic and acidic residues" evidence="3">
    <location>
        <begin position="236"/>
        <end position="246"/>
    </location>
</feature>
<sequence>MGRFSVRHRLTALAGILTLCAYGLVSGLTSAAAAPPVAQLYVSEYTDNTVLKVATDGSGQTTVPTIGLTRPTGLALDAYGDLYVSDTGNNRVVTVPADGSGQSTLPTTGLSRPIGLAVETDDDGYDGDDEGDDTLFIADSFNDRVVEIPADGSGLQITVPTTGLVHPDGLALDAHDNLYIADFVNDRVVVVPVDGGPQLTLPTAAVRAHGARVRHGEPVRRLFGQRPRGEAAPGRRPADDLFLRPG</sequence>
<dbReference type="GO" id="GO:0004674">
    <property type="term" value="F:protein serine/threonine kinase activity"/>
    <property type="evidence" value="ECO:0007669"/>
    <property type="project" value="UniProtKB-KW"/>
</dbReference>
<dbReference type="GO" id="GO:0005886">
    <property type="term" value="C:plasma membrane"/>
    <property type="evidence" value="ECO:0007669"/>
    <property type="project" value="TreeGrafter"/>
</dbReference>
<dbReference type="STRING" id="457427.SSOG_04591"/>
<feature type="chain" id="PRO_5039536490" evidence="4">
    <location>
        <begin position="32"/>
        <end position="246"/>
    </location>
</feature>
<evidence type="ECO:0000256" key="3">
    <source>
        <dbReference type="SAM" id="MobiDB-lite"/>
    </source>
</evidence>
<feature type="region of interest" description="Disordered" evidence="3">
    <location>
        <begin position="224"/>
        <end position="246"/>
    </location>
</feature>
<dbReference type="PANTHER" id="PTHR46513:SF13">
    <property type="entry name" value="EGF-LIKE DOMAIN-CONTAINING PROTEIN"/>
    <property type="match status" value="1"/>
</dbReference>
<dbReference type="InterPro" id="IPR050778">
    <property type="entry name" value="Cueball_EGF_LRP_Nidogen"/>
</dbReference>
<name>D9WA81_9ACTN</name>
<keyword evidence="5" id="KW-0418">Kinase</keyword>
<gene>
    <name evidence="5" type="ORF">SSOG_04591</name>
</gene>
<dbReference type="Pfam" id="PF01436">
    <property type="entry name" value="NHL"/>
    <property type="match status" value="1"/>
</dbReference>
<dbReference type="InterPro" id="IPR001258">
    <property type="entry name" value="NHL_repeat"/>
</dbReference>
<proteinExistence type="predicted"/>
<keyword evidence="5" id="KW-0723">Serine/threonine-protein kinase</keyword>
<feature type="signal peptide" evidence="4">
    <location>
        <begin position="1"/>
        <end position="31"/>
    </location>
</feature>
<feature type="repeat" description="NHL" evidence="2">
    <location>
        <begin position="68"/>
        <end position="98"/>
    </location>
</feature>
<keyword evidence="6" id="KW-1185">Reference proteome</keyword>
<dbReference type="HOGENOM" id="CLU_1128564_0_0_11"/>
<dbReference type="RefSeq" id="WP_009716682.1">
    <property type="nucleotide sequence ID" value="NZ_GG657754.1"/>
</dbReference>
<evidence type="ECO:0000313" key="6">
    <source>
        <dbReference type="Proteomes" id="UP000003963"/>
    </source>
</evidence>
<evidence type="ECO:0000313" key="5">
    <source>
        <dbReference type="EMBL" id="EFL24877.1"/>
    </source>
</evidence>
<dbReference type="Proteomes" id="UP000003963">
    <property type="component" value="Unassembled WGS sequence"/>
</dbReference>
<dbReference type="EMBL" id="GG657754">
    <property type="protein sequence ID" value="EFL24877.1"/>
    <property type="molecule type" value="Genomic_DNA"/>
</dbReference>
<evidence type="ECO:0000256" key="4">
    <source>
        <dbReference type="SAM" id="SignalP"/>
    </source>
</evidence>
<dbReference type="PROSITE" id="PS51125">
    <property type="entry name" value="NHL"/>
    <property type="match status" value="1"/>
</dbReference>
<dbReference type="GO" id="GO:0017147">
    <property type="term" value="F:Wnt-protein binding"/>
    <property type="evidence" value="ECO:0007669"/>
    <property type="project" value="TreeGrafter"/>
</dbReference>
<dbReference type="SMART" id="SM00135">
    <property type="entry name" value="LY"/>
    <property type="match status" value="2"/>
</dbReference>
<dbReference type="SUPFAM" id="SSF63825">
    <property type="entry name" value="YWTD domain"/>
    <property type="match status" value="1"/>
</dbReference>
<evidence type="ECO:0000256" key="1">
    <source>
        <dbReference type="ARBA" id="ARBA00022737"/>
    </source>
</evidence>
<feature type="compositionally biased region" description="Low complexity" evidence="3">
    <location>
        <begin position="224"/>
        <end position="235"/>
    </location>
</feature>
<organism evidence="5 6">
    <name type="scientific">Streptomyces himastatinicus ATCC 53653</name>
    <dbReference type="NCBI Taxonomy" id="457427"/>
    <lineage>
        <taxon>Bacteria</taxon>
        <taxon>Bacillati</taxon>
        <taxon>Actinomycetota</taxon>
        <taxon>Actinomycetes</taxon>
        <taxon>Kitasatosporales</taxon>
        <taxon>Streptomycetaceae</taxon>
        <taxon>Streptomyces</taxon>
        <taxon>Streptomyces violaceusniger group</taxon>
    </lineage>
</organism>
<dbReference type="Gene3D" id="2.120.10.30">
    <property type="entry name" value="TolB, C-terminal domain"/>
    <property type="match status" value="2"/>
</dbReference>
<dbReference type="GO" id="GO:0060070">
    <property type="term" value="P:canonical Wnt signaling pathway"/>
    <property type="evidence" value="ECO:0007669"/>
    <property type="project" value="TreeGrafter"/>
</dbReference>